<comment type="caution">
    <text evidence="8">The sequence shown here is derived from an EMBL/GenBank/DDBJ whole genome shotgun (WGS) entry which is preliminary data.</text>
</comment>
<keyword evidence="4 6" id="KW-0472">Membrane</keyword>
<dbReference type="PANTHER" id="PTHR43229">
    <property type="entry name" value="NODULATION PROTEIN J"/>
    <property type="match status" value="1"/>
</dbReference>
<feature type="transmembrane region" description="Helical" evidence="6">
    <location>
        <begin position="153"/>
        <end position="175"/>
    </location>
</feature>
<name>A0A5M7BTV0_SACHI</name>
<feature type="transmembrane region" description="Helical" evidence="6">
    <location>
        <begin position="187"/>
        <end position="205"/>
    </location>
</feature>
<evidence type="ECO:0000256" key="3">
    <source>
        <dbReference type="ARBA" id="ARBA00022989"/>
    </source>
</evidence>
<keyword evidence="3 6" id="KW-1133">Transmembrane helix</keyword>
<comment type="similarity">
    <text evidence="6">Belongs to the ABC-2 integral membrane protein family.</text>
</comment>
<dbReference type="AlphaFoldDB" id="A0A5M7BTV0"/>
<feature type="transmembrane region" description="Helical" evidence="6">
    <location>
        <begin position="241"/>
        <end position="260"/>
    </location>
</feature>
<dbReference type="Pfam" id="PF01061">
    <property type="entry name" value="ABC2_membrane"/>
    <property type="match status" value="1"/>
</dbReference>
<feature type="transmembrane region" description="Helical" evidence="6">
    <location>
        <begin position="69"/>
        <end position="95"/>
    </location>
</feature>
<evidence type="ECO:0000259" key="7">
    <source>
        <dbReference type="PROSITE" id="PS51012"/>
    </source>
</evidence>
<evidence type="ECO:0000256" key="2">
    <source>
        <dbReference type="ARBA" id="ARBA00022692"/>
    </source>
</evidence>
<dbReference type="RefSeq" id="WP_150068730.1">
    <property type="nucleotide sequence ID" value="NZ_JBEPDJ010000009.1"/>
</dbReference>
<gene>
    <name evidence="8" type="ORF">F1721_22520</name>
</gene>
<keyword evidence="5" id="KW-0046">Antibiotic resistance</keyword>
<keyword evidence="2 6" id="KW-0812">Transmembrane</keyword>
<evidence type="ECO:0000256" key="6">
    <source>
        <dbReference type="RuleBase" id="RU361157"/>
    </source>
</evidence>
<dbReference type="InterPro" id="IPR013525">
    <property type="entry name" value="ABC2_TM"/>
</dbReference>
<evidence type="ECO:0000256" key="5">
    <source>
        <dbReference type="ARBA" id="ARBA00023251"/>
    </source>
</evidence>
<dbReference type="OrthoDB" id="3486889at2"/>
<dbReference type="Proteomes" id="UP000323946">
    <property type="component" value="Unassembled WGS sequence"/>
</dbReference>
<dbReference type="InterPro" id="IPR047817">
    <property type="entry name" value="ABC2_TM_bact-type"/>
</dbReference>
<evidence type="ECO:0000256" key="1">
    <source>
        <dbReference type="ARBA" id="ARBA00004141"/>
    </source>
</evidence>
<accession>A0A5M7BTV0</accession>
<feature type="domain" description="ABC transmembrane type-2" evidence="7">
    <location>
        <begin position="37"/>
        <end position="266"/>
    </location>
</feature>
<evidence type="ECO:0000313" key="9">
    <source>
        <dbReference type="Proteomes" id="UP000323946"/>
    </source>
</evidence>
<dbReference type="PANTHER" id="PTHR43229:SF2">
    <property type="entry name" value="NODULATION PROTEIN J"/>
    <property type="match status" value="1"/>
</dbReference>
<comment type="subcellular location">
    <subcellularLocation>
        <location evidence="6">Cell membrane</location>
        <topology evidence="6">Multi-pass membrane protein</topology>
    </subcellularLocation>
    <subcellularLocation>
        <location evidence="1">Membrane</location>
        <topology evidence="1">Multi-pass membrane protein</topology>
    </subcellularLocation>
</comment>
<dbReference type="PROSITE" id="PS51012">
    <property type="entry name" value="ABC_TM2"/>
    <property type="match status" value="1"/>
</dbReference>
<protein>
    <recommendedName>
        <fullName evidence="6">Transport permease protein</fullName>
    </recommendedName>
</protein>
<dbReference type="GO" id="GO:0140359">
    <property type="term" value="F:ABC-type transporter activity"/>
    <property type="evidence" value="ECO:0007669"/>
    <property type="project" value="InterPro"/>
</dbReference>
<dbReference type="SMR" id="A0A5M7BTV0"/>
<dbReference type="EMBL" id="VWPH01000010">
    <property type="protein sequence ID" value="KAA5830631.1"/>
    <property type="molecule type" value="Genomic_DNA"/>
</dbReference>
<dbReference type="PIRSF" id="PIRSF006648">
    <property type="entry name" value="DrrB"/>
    <property type="match status" value="1"/>
</dbReference>
<reference evidence="8 9" key="1">
    <citation type="submission" date="2019-09" db="EMBL/GenBank/DDBJ databases">
        <title>Draft genome sequence of the thermophilic Saccharopolyspora hirsuta VKM Ac-666T.</title>
        <authorList>
            <person name="Lobastova T.G."/>
            <person name="Fokina V."/>
            <person name="Bragin E.Y."/>
            <person name="Shtratnikova V.Y."/>
            <person name="Starodumova I.P."/>
            <person name="Tarlachkov S.V."/>
            <person name="Donova M.V."/>
        </authorList>
    </citation>
    <scope>NUCLEOTIDE SEQUENCE [LARGE SCALE GENOMIC DNA]</scope>
    <source>
        <strain evidence="8 9">VKM Ac-666</strain>
    </source>
</reference>
<sequence>MTAEPDLPHRRWRGAAFPAQVFLLAQRSLRALLTDPRILVFSMLQPLIMLVLFGQVFGQVMAAPAGGNYINYLMPAILITTSLGAGIQSGIGLIADIRNGVVARLRALPVNPSSVLFGRSVADLARSAFQLVVLLVVAWLLFGFAPAGGIVGVLGSLLLALLVSWALTWVFLALASWVRKEEIMQNIGFLAMFPLIFVSSAFVPLDMLPDWLRPLAVVNPLTYAVNASRRLALGQPLGLEVVLALATSGALCAVCIGLAVRGYRRPL</sequence>
<evidence type="ECO:0000256" key="4">
    <source>
        <dbReference type="ARBA" id="ARBA00023136"/>
    </source>
</evidence>
<keyword evidence="6" id="KW-0813">Transport</keyword>
<dbReference type="InterPro" id="IPR000412">
    <property type="entry name" value="ABC_2_transport"/>
</dbReference>
<feature type="transmembrane region" description="Helical" evidence="6">
    <location>
        <begin position="128"/>
        <end position="147"/>
    </location>
</feature>
<keyword evidence="9" id="KW-1185">Reference proteome</keyword>
<proteinExistence type="inferred from homology"/>
<dbReference type="InterPro" id="IPR051784">
    <property type="entry name" value="Nod_factor_ABC_transporter"/>
</dbReference>
<evidence type="ECO:0000313" key="8">
    <source>
        <dbReference type="EMBL" id="KAA5830631.1"/>
    </source>
</evidence>
<dbReference type="PRINTS" id="PR00164">
    <property type="entry name" value="ABC2TRNSPORT"/>
</dbReference>
<feature type="transmembrane region" description="Helical" evidence="6">
    <location>
        <begin position="38"/>
        <end position="57"/>
    </location>
</feature>
<dbReference type="GO" id="GO:0043190">
    <property type="term" value="C:ATP-binding cassette (ABC) transporter complex"/>
    <property type="evidence" value="ECO:0007669"/>
    <property type="project" value="InterPro"/>
</dbReference>
<dbReference type="GO" id="GO:0046677">
    <property type="term" value="P:response to antibiotic"/>
    <property type="evidence" value="ECO:0007669"/>
    <property type="project" value="UniProtKB-KW"/>
</dbReference>
<organism evidence="8 9">
    <name type="scientific">Saccharopolyspora hirsuta</name>
    <dbReference type="NCBI Taxonomy" id="1837"/>
    <lineage>
        <taxon>Bacteria</taxon>
        <taxon>Bacillati</taxon>
        <taxon>Actinomycetota</taxon>
        <taxon>Actinomycetes</taxon>
        <taxon>Pseudonocardiales</taxon>
        <taxon>Pseudonocardiaceae</taxon>
        <taxon>Saccharopolyspora</taxon>
    </lineage>
</organism>
<keyword evidence="6" id="KW-1003">Cell membrane</keyword>